<sequence length="76" mass="8051">MTCTLCKTGQLLPGVTTVTLERDGAVMVLKEVPARVCENCGNYQLEASVAAQVLSTANEALAKGAEVEITRWRLAG</sequence>
<evidence type="ECO:0000313" key="2">
    <source>
        <dbReference type="Proteomes" id="UP001211872"/>
    </source>
</evidence>
<reference evidence="1 2" key="1">
    <citation type="journal article" date="2011" name="Int. J. Syst. Evol. Microbiol.">
        <title>Hymenobacter yonginensis sp. nov., isolated from a mesotrophic artificial lake.</title>
        <authorList>
            <person name="Joung Y."/>
            <person name="Cho S.H."/>
            <person name="Kim H."/>
            <person name="Kim S.B."/>
            <person name="Joh K."/>
        </authorList>
    </citation>
    <scope>NUCLEOTIDE SEQUENCE [LARGE SCALE GENOMIC DNA]</scope>
    <source>
        <strain evidence="1 2">KCTC 22745</strain>
    </source>
</reference>
<accession>A0ABY7PQD3</accession>
<dbReference type="Proteomes" id="UP001211872">
    <property type="component" value="Chromosome"/>
</dbReference>
<organism evidence="1 2">
    <name type="scientific">Hymenobacter yonginensis</name>
    <dbReference type="NCBI Taxonomy" id="748197"/>
    <lineage>
        <taxon>Bacteria</taxon>
        <taxon>Pseudomonadati</taxon>
        <taxon>Bacteroidota</taxon>
        <taxon>Cytophagia</taxon>
        <taxon>Cytophagales</taxon>
        <taxon>Hymenobacteraceae</taxon>
        <taxon>Hymenobacter</taxon>
    </lineage>
</organism>
<gene>
    <name evidence="1" type="ORF">O9Z63_02120</name>
</gene>
<dbReference type="CDD" id="cd12870">
    <property type="entry name" value="MqsA"/>
    <property type="match status" value="1"/>
</dbReference>
<dbReference type="RefSeq" id="WP_270127624.1">
    <property type="nucleotide sequence ID" value="NZ_CP115396.1"/>
</dbReference>
<dbReference type="InterPro" id="IPR022453">
    <property type="entry name" value="Znf_MqsA-type"/>
</dbReference>
<name>A0ABY7PQD3_9BACT</name>
<dbReference type="EMBL" id="CP115396">
    <property type="protein sequence ID" value="WBO85046.1"/>
    <property type="molecule type" value="Genomic_DNA"/>
</dbReference>
<evidence type="ECO:0000313" key="1">
    <source>
        <dbReference type="EMBL" id="WBO85046.1"/>
    </source>
</evidence>
<keyword evidence="2" id="KW-1185">Reference proteome</keyword>
<dbReference type="NCBIfam" id="TIGR03831">
    <property type="entry name" value="YgiT_finger"/>
    <property type="match status" value="1"/>
</dbReference>
<proteinExistence type="predicted"/>
<dbReference type="Gene3D" id="3.10.20.860">
    <property type="match status" value="1"/>
</dbReference>
<protein>
    <submittedName>
        <fullName evidence="1">Type II toxin-antitoxin system MqsA family antitoxin</fullName>
    </submittedName>
</protein>